<sequence length="961" mass="107869">MNSITKEKADQGHTELAADNASYIEALYEQYLTDPDSVDTDWQAYFEQYKSSNDAQHNAIKDQFLLLARNQTANKSSNESTGTSSSNSDNCTDPKQMGVQQLISAYRRRGHRRAKLDPLNLHPRAEVEDLTLAYHNLSEADLDTVFPTNDLVIGKDEAPLREIIEIMERVYCRHIGIEYMHVTTSTEKRWMEEYVESNLGYIKFDKEKRLSILERLTAAEGLEKYLARKYTGVKRFGLEGGESFIPAVNEIIQRAGGYGTKEMVIGMAHRGRLNVLVNILGKNPADLFDEFDGKVQPEKGSGDVKYHNGFSSNVMTPGGEAHLALAFNPSHLEIVAPVLQGSVRARQVRRNDQPSLDNTGGNSVLPIVIHGDAAFAGQGVVQETFQMSQTRAYTTGGTVHIVINNQVGFTTSRQEDVRSTEYCTDVAKMVHAPILHVNGDDPESVVFAAQLALDYRHQFDKDIIIDLFCYRRNGHNEADEPSATQPLMYAVIKKLPTTRTLYAQKLIAEGILNAEEEKQYEDNYRESLDRGDYVVSSLVQEPNEQLFVDWKPYLGHDLVDDWDTSVDIEKLKGYGRRMAEMPEGYKLQRQVQKVVEQRLAMQTGEEPLNWGAAETLAYASLVDNDDVLVRITGEDVGRGTFSHRHTEIYNVNDGSMYVPLAHLSEKQARFATYNSLLSEEAVLAFEYGYATTVPNALIVWEAQFGDFVNGAQVVIDQFISSGETKWQRVCGLTMLLPHGFEGQGPEHSSARLERFLQLCAEDNMQVITPTTPAQIYHALRRQAVRPIRKPLIVMSPKSLLRHKLATSHLEELANGKFETVLPEMDDHNADKVTRMVLCGGKVYYDLLEQRRALGLDHVAIVRIEQLYPLPEQRLVAEIEKYSNLTEIVWTQEEPLNQGAWYYLAPHMFRIVVPHPTKAKVMEPVARPASAAPATGSPKLHAQQQQALIAGGLGVSVDELAQ</sequence>
<dbReference type="PIRSF" id="PIRSF000157">
    <property type="entry name" value="Oxoglu_dh_E1"/>
    <property type="match status" value="1"/>
</dbReference>
<evidence type="ECO:0000256" key="9">
    <source>
        <dbReference type="SAM" id="MobiDB-lite"/>
    </source>
</evidence>
<protein>
    <recommendedName>
        <fullName evidence="5">2-oxoglutarate dehydrogenase E1 component</fullName>
        <ecNumber evidence="4">1.2.4.2</ecNumber>
    </recommendedName>
    <alternativeName>
        <fullName evidence="8">Alpha-ketoglutarate dehydrogenase</fullName>
    </alternativeName>
</protein>
<feature type="compositionally biased region" description="Low complexity" evidence="9">
    <location>
        <begin position="76"/>
        <end position="91"/>
    </location>
</feature>
<dbReference type="InterPro" id="IPR005475">
    <property type="entry name" value="Transketolase-like_Pyr-bd"/>
</dbReference>
<dbReference type="NCBIfam" id="TIGR00239">
    <property type="entry name" value="2oxo_dh_E1"/>
    <property type="match status" value="1"/>
</dbReference>
<name>A0A0T6DTE1_9GAMM</name>
<proteinExistence type="inferred from homology"/>
<dbReference type="STRING" id="554343.AS194_05250"/>
<evidence type="ECO:0000256" key="1">
    <source>
        <dbReference type="ARBA" id="ARBA00001964"/>
    </source>
</evidence>
<comment type="cofactor">
    <cofactor evidence="1">
        <name>thiamine diphosphate</name>
        <dbReference type="ChEBI" id="CHEBI:58937"/>
    </cofactor>
</comment>
<evidence type="ECO:0000259" key="10">
    <source>
        <dbReference type="SMART" id="SM00861"/>
    </source>
</evidence>
<dbReference type="Gene3D" id="3.40.50.970">
    <property type="match status" value="1"/>
</dbReference>
<feature type="domain" description="Transketolase-like pyrimidine-binding" evidence="10">
    <location>
        <begin position="608"/>
        <end position="802"/>
    </location>
</feature>
<accession>A0A0T6DTE1</accession>
<dbReference type="PANTHER" id="PTHR23152">
    <property type="entry name" value="2-OXOGLUTARATE DEHYDROGENASE"/>
    <property type="match status" value="1"/>
</dbReference>
<dbReference type="InterPro" id="IPR001017">
    <property type="entry name" value="DH_E1"/>
</dbReference>
<dbReference type="SMART" id="SM00861">
    <property type="entry name" value="Transket_pyr"/>
    <property type="match status" value="1"/>
</dbReference>
<dbReference type="Pfam" id="PF16870">
    <property type="entry name" value="OxoGdeHyase_C"/>
    <property type="match status" value="1"/>
</dbReference>
<dbReference type="EMBL" id="LNDJ01000048">
    <property type="protein sequence ID" value="KRU23228.1"/>
    <property type="molecule type" value="Genomic_DNA"/>
</dbReference>
<evidence type="ECO:0000256" key="6">
    <source>
        <dbReference type="ARBA" id="ARBA00023002"/>
    </source>
</evidence>
<dbReference type="Pfam" id="PF02779">
    <property type="entry name" value="Transket_pyr"/>
    <property type="match status" value="1"/>
</dbReference>
<dbReference type="PANTHER" id="PTHR23152:SF4">
    <property type="entry name" value="2-OXOADIPATE DEHYDROGENASE COMPLEX COMPONENT E1"/>
    <property type="match status" value="1"/>
</dbReference>
<dbReference type="GO" id="GO:0030976">
    <property type="term" value="F:thiamine pyrophosphate binding"/>
    <property type="evidence" value="ECO:0007669"/>
    <property type="project" value="InterPro"/>
</dbReference>
<dbReference type="RefSeq" id="WP_058023970.1">
    <property type="nucleotide sequence ID" value="NZ_LNDJ01000048.1"/>
</dbReference>
<organism evidence="11 12">
    <name type="scientific">Psychrobacter piscatorii</name>
    <dbReference type="NCBI Taxonomy" id="554343"/>
    <lineage>
        <taxon>Bacteria</taxon>
        <taxon>Pseudomonadati</taxon>
        <taxon>Pseudomonadota</taxon>
        <taxon>Gammaproteobacteria</taxon>
        <taxon>Moraxellales</taxon>
        <taxon>Moraxellaceae</taxon>
        <taxon>Psychrobacter</taxon>
    </lineage>
</organism>
<dbReference type="InterPro" id="IPR042179">
    <property type="entry name" value="KGD_C_sf"/>
</dbReference>
<dbReference type="InterPro" id="IPR031717">
    <property type="entry name" value="ODO-1/KGD_C"/>
</dbReference>
<dbReference type="Gene3D" id="3.40.50.12470">
    <property type="match status" value="1"/>
</dbReference>
<dbReference type="SUPFAM" id="SSF52518">
    <property type="entry name" value="Thiamin diphosphate-binding fold (THDP-binding)"/>
    <property type="match status" value="2"/>
</dbReference>
<feature type="region of interest" description="Disordered" evidence="9">
    <location>
        <begin position="72"/>
        <end position="96"/>
    </location>
</feature>
<dbReference type="Pfam" id="PF00676">
    <property type="entry name" value="E1_dh"/>
    <property type="match status" value="1"/>
</dbReference>
<evidence type="ECO:0000256" key="7">
    <source>
        <dbReference type="ARBA" id="ARBA00023052"/>
    </source>
</evidence>
<dbReference type="GO" id="GO:0045252">
    <property type="term" value="C:oxoglutarate dehydrogenase complex"/>
    <property type="evidence" value="ECO:0007669"/>
    <property type="project" value="TreeGrafter"/>
</dbReference>
<dbReference type="NCBIfam" id="NF008907">
    <property type="entry name" value="PRK12270.1"/>
    <property type="match status" value="1"/>
</dbReference>
<evidence type="ECO:0000256" key="2">
    <source>
        <dbReference type="ARBA" id="ARBA00003906"/>
    </source>
</evidence>
<comment type="caution">
    <text evidence="11">The sequence shown here is derived from an EMBL/GenBank/DDBJ whole genome shotgun (WGS) entry which is preliminary data.</text>
</comment>
<dbReference type="FunFam" id="1.10.287.1150:FF:000004">
    <property type="entry name" value="2-oxoglutarate dehydrogenase E1 component"/>
    <property type="match status" value="1"/>
</dbReference>
<reference evidence="11 12" key="1">
    <citation type="submission" date="2015-11" db="EMBL/GenBank/DDBJ databases">
        <title>Permanent draft genome of Psychrobacter piscatorii LQ58.</title>
        <authorList>
            <person name="Zhou M."/>
            <person name="Dong B."/>
            <person name="Liu Q."/>
        </authorList>
    </citation>
    <scope>NUCLEOTIDE SEQUENCE [LARGE SCALE GENOMIC DNA]</scope>
    <source>
        <strain evidence="11 12">LQ58</strain>
    </source>
</reference>
<dbReference type="Gene3D" id="3.40.50.11610">
    <property type="entry name" value="Multifunctional 2-oxoglutarate metabolism enzyme, C-terminal domain"/>
    <property type="match status" value="1"/>
</dbReference>
<comment type="function">
    <text evidence="2">E1 component of the 2-oxoglutarate dehydrogenase (OGDH) complex which catalyzes the decarboxylation of 2-oxoglutarate, the first step in the conversion of 2-oxoglutarate to succinyl-CoA and CO(2).</text>
</comment>
<evidence type="ECO:0000256" key="4">
    <source>
        <dbReference type="ARBA" id="ARBA00012280"/>
    </source>
</evidence>
<dbReference type="GO" id="GO:0005829">
    <property type="term" value="C:cytosol"/>
    <property type="evidence" value="ECO:0007669"/>
    <property type="project" value="TreeGrafter"/>
</dbReference>
<evidence type="ECO:0000313" key="12">
    <source>
        <dbReference type="Proteomes" id="UP000051202"/>
    </source>
</evidence>
<keyword evidence="12" id="KW-1185">Reference proteome</keyword>
<keyword evidence="6" id="KW-0560">Oxidoreductase</keyword>
<evidence type="ECO:0000256" key="8">
    <source>
        <dbReference type="ARBA" id="ARBA00030680"/>
    </source>
</evidence>
<dbReference type="Pfam" id="PF16078">
    <property type="entry name" value="2-oxogl_dehyd_N"/>
    <property type="match status" value="1"/>
</dbReference>
<dbReference type="Gene3D" id="1.10.287.1150">
    <property type="entry name" value="TPP helical domain"/>
    <property type="match status" value="1"/>
</dbReference>
<evidence type="ECO:0000313" key="11">
    <source>
        <dbReference type="EMBL" id="KRU23228.1"/>
    </source>
</evidence>
<dbReference type="Proteomes" id="UP000051202">
    <property type="component" value="Unassembled WGS sequence"/>
</dbReference>
<dbReference type="EC" id="1.2.4.2" evidence="4"/>
<dbReference type="NCBIfam" id="NF006914">
    <property type="entry name" value="PRK09404.1"/>
    <property type="match status" value="1"/>
</dbReference>
<comment type="similarity">
    <text evidence="3">Belongs to the alpha-ketoglutarate dehydrogenase family.</text>
</comment>
<gene>
    <name evidence="11" type="ORF">AS194_05250</name>
</gene>
<dbReference type="InterPro" id="IPR011603">
    <property type="entry name" value="2oxoglutarate_DH_E1"/>
</dbReference>
<dbReference type="CDD" id="cd02016">
    <property type="entry name" value="TPP_E1_OGDC_like"/>
    <property type="match status" value="1"/>
</dbReference>
<dbReference type="GO" id="GO:0004591">
    <property type="term" value="F:oxoglutarate dehydrogenase (succinyl-transferring) activity"/>
    <property type="evidence" value="ECO:0007669"/>
    <property type="project" value="UniProtKB-EC"/>
</dbReference>
<dbReference type="InterPro" id="IPR029061">
    <property type="entry name" value="THDP-binding"/>
</dbReference>
<dbReference type="AlphaFoldDB" id="A0A0T6DTE1"/>
<dbReference type="InterPro" id="IPR032106">
    <property type="entry name" value="2-oxogl_dehyd_N"/>
</dbReference>
<keyword evidence="7" id="KW-0786">Thiamine pyrophosphate</keyword>
<dbReference type="GO" id="GO:0006099">
    <property type="term" value="P:tricarboxylic acid cycle"/>
    <property type="evidence" value="ECO:0007669"/>
    <property type="project" value="TreeGrafter"/>
</dbReference>
<evidence type="ECO:0000256" key="3">
    <source>
        <dbReference type="ARBA" id="ARBA00006936"/>
    </source>
</evidence>
<evidence type="ECO:0000256" key="5">
    <source>
        <dbReference type="ARBA" id="ARBA00013321"/>
    </source>
</evidence>